<evidence type="ECO:0000256" key="1">
    <source>
        <dbReference type="SAM" id="MobiDB-lite"/>
    </source>
</evidence>
<feature type="region of interest" description="Disordered" evidence="1">
    <location>
        <begin position="27"/>
        <end position="150"/>
    </location>
</feature>
<keyword evidence="3" id="KW-1185">Reference proteome</keyword>
<protein>
    <submittedName>
        <fullName evidence="2">Uncharacterized protein</fullName>
    </submittedName>
</protein>
<proteinExistence type="predicted"/>
<gene>
    <name evidence="2" type="ORF">fugu_008737</name>
</gene>
<evidence type="ECO:0000313" key="3">
    <source>
        <dbReference type="Proteomes" id="UP000516260"/>
    </source>
</evidence>
<accession>A0A4Z2AYB6</accession>
<feature type="compositionally biased region" description="Basic residues" evidence="1">
    <location>
        <begin position="129"/>
        <end position="142"/>
    </location>
</feature>
<organism evidence="2 3">
    <name type="scientific">Takifugu bimaculatus</name>
    <dbReference type="NCBI Taxonomy" id="433685"/>
    <lineage>
        <taxon>Eukaryota</taxon>
        <taxon>Metazoa</taxon>
        <taxon>Chordata</taxon>
        <taxon>Craniata</taxon>
        <taxon>Vertebrata</taxon>
        <taxon>Euteleostomi</taxon>
        <taxon>Actinopterygii</taxon>
        <taxon>Neopterygii</taxon>
        <taxon>Teleostei</taxon>
        <taxon>Neoteleostei</taxon>
        <taxon>Acanthomorphata</taxon>
        <taxon>Eupercaria</taxon>
        <taxon>Tetraodontiformes</taxon>
        <taxon>Tetradontoidea</taxon>
        <taxon>Tetraodontidae</taxon>
        <taxon>Takifugu</taxon>
    </lineage>
</organism>
<sequence>MICTINVQTWLFRNLFRNLLQPHKEKGFKETKPKYGTITSTSSRQTHLRAPEAQKEPAGLEDSIIRTPPRTAAAPGKRPPPPRGGAPVPAPPPISTPQSCNTSSKQQRLPQPGEAQVATGPPPPAGTRTLRHMAAMKHVHDTKRRDPVTH</sequence>
<name>A0A4Z2AYB6_9TELE</name>
<feature type="compositionally biased region" description="Pro residues" evidence="1">
    <location>
        <begin position="77"/>
        <end position="95"/>
    </location>
</feature>
<dbReference type="EMBL" id="SWLE01000022">
    <property type="protein sequence ID" value="TNM84559.1"/>
    <property type="molecule type" value="Genomic_DNA"/>
</dbReference>
<dbReference type="AlphaFoldDB" id="A0A4Z2AYB6"/>
<evidence type="ECO:0000313" key="2">
    <source>
        <dbReference type="EMBL" id="TNM84559.1"/>
    </source>
</evidence>
<feature type="compositionally biased region" description="Polar residues" evidence="1">
    <location>
        <begin position="98"/>
        <end position="109"/>
    </location>
</feature>
<comment type="caution">
    <text evidence="2">The sequence shown here is derived from an EMBL/GenBank/DDBJ whole genome shotgun (WGS) entry which is preliminary data.</text>
</comment>
<reference evidence="2 3" key="1">
    <citation type="submission" date="2019-04" db="EMBL/GenBank/DDBJ databases">
        <title>The sequence and de novo assembly of Takifugu bimaculatus genome using PacBio and Hi-C technologies.</title>
        <authorList>
            <person name="Xu P."/>
            <person name="Liu B."/>
            <person name="Zhou Z."/>
        </authorList>
    </citation>
    <scope>NUCLEOTIDE SEQUENCE [LARGE SCALE GENOMIC DNA]</scope>
    <source>
        <strain evidence="2">TB-2018</strain>
        <tissue evidence="2">Muscle</tissue>
    </source>
</reference>
<feature type="compositionally biased region" description="Low complexity" evidence="1">
    <location>
        <begin position="65"/>
        <end position="76"/>
    </location>
</feature>
<dbReference type="Proteomes" id="UP000516260">
    <property type="component" value="Chromosome 9"/>
</dbReference>